<evidence type="ECO:0000256" key="1">
    <source>
        <dbReference type="ARBA" id="ARBA00002523"/>
    </source>
</evidence>
<comment type="caution">
    <text evidence="9">The sequence shown here is derived from an EMBL/GenBank/DDBJ whole genome shotgun (WGS) entry which is preliminary data.</text>
</comment>
<organism evidence="9 10">
    <name type="scientific">Trypanosoma equiperdum</name>
    <dbReference type="NCBI Taxonomy" id="5694"/>
    <lineage>
        <taxon>Eukaryota</taxon>
        <taxon>Discoba</taxon>
        <taxon>Euglenozoa</taxon>
        <taxon>Kinetoplastea</taxon>
        <taxon>Metakinetoplastina</taxon>
        <taxon>Trypanosomatida</taxon>
        <taxon>Trypanosomatidae</taxon>
        <taxon>Trypanosoma</taxon>
    </lineage>
</organism>
<evidence type="ECO:0000256" key="7">
    <source>
        <dbReference type="ARBA" id="ARBA00023288"/>
    </source>
</evidence>
<keyword evidence="6" id="KW-0325">Glycoprotein</keyword>
<dbReference type="RefSeq" id="XP_067083513.1">
    <property type="nucleotide sequence ID" value="XM_067227412.1"/>
</dbReference>
<dbReference type="InterPro" id="IPR027446">
    <property type="entry name" value="VSG_C_dom_sf"/>
</dbReference>
<evidence type="ECO:0000256" key="8">
    <source>
        <dbReference type="SAM" id="MobiDB-lite"/>
    </source>
</evidence>
<keyword evidence="4" id="KW-0336">GPI-anchor</keyword>
<accession>A0A1G4IKM5</accession>
<comment type="function">
    <text evidence="1">VSG forms a coat on the surface of the parasite. The trypanosome evades the immune response of the host by expressing a series of antigenically distinct VSGs from an estimated 1000 VSG genes.</text>
</comment>
<evidence type="ECO:0000313" key="10">
    <source>
        <dbReference type="Proteomes" id="UP000195570"/>
    </source>
</evidence>
<dbReference type="AlphaFoldDB" id="A0A1G4IKM5"/>
<dbReference type="SUPFAM" id="SSF58087">
    <property type="entry name" value="Variant surface glycoprotein (N-terminal domain)"/>
    <property type="match status" value="1"/>
</dbReference>
<comment type="subcellular location">
    <subcellularLocation>
        <location evidence="2">Cell membrane</location>
        <topology evidence="2">Lipid-anchor</topology>
        <topology evidence="2">GPI-anchor</topology>
    </subcellularLocation>
</comment>
<dbReference type="Gene3D" id="1.10.470.10">
    <property type="entry name" value="Variant Surface Glycoprotein, subunit A, domain 2"/>
    <property type="match status" value="1"/>
</dbReference>
<gene>
    <name evidence="9" type="ORF">TEOVI_000478500</name>
</gene>
<keyword evidence="3" id="KW-1003">Cell membrane</keyword>
<keyword evidence="10" id="KW-1185">Reference proteome</keyword>
<dbReference type="GO" id="GO:0098552">
    <property type="term" value="C:side of membrane"/>
    <property type="evidence" value="ECO:0007669"/>
    <property type="project" value="UniProtKB-KW"/>
</dbReference>
<protein>
    <recommendedName>
        <fullName evidence="11">Variant surface glycoprotein (VSG)</fullName>
    </recommendedName>
</protein>
<sequence>MSSEETAAQISHTIRAAALLLAAVQVKLADVAKFGPAGNAVTDRCGEAEFFAAAVADAAEQASKHSDDISSAQKSILRWKLAAAKSSDDNKAKKLTALADFGSVILSRIASNDRTWHNKLSAFQFKASRWTGMLIGLETAAQHTFTLSGTPTRTDSGAKGAGETGPNTLTETACAQTKVKSTFGSGNLQLTLAAIKRIKITTAPEIQNSVKHLPLTLEGTSAASSAYASTGTVLLDSNQGTGFFKTHGSCATKGFKVALGKATPPTYTGSTGTVVGTDENNPKQCRNSFTADDKMIPTADELAHALCEANAVLRATTQLPDDMTADDLAKDTVFQRIVNNLFPPSGKPLDLSNPESTTVIEEHIKQTYGKETGAFRKSFVEAVDAETINYKAGTQSKDNTIKELVGTDDGTIALSHLQQKKLTKIQPPLTAQSPKSRDNCNTETDTDKCNNKPGCKYDDGESKCEKDLAKTTPETTNTNTTGRNSVLINKAPLMLAFFIL</sequence>
<dbReference type="SUPFAM" id="SSF118251">
    <property type="entry name" value="Variant surface glycoprotein MITAT 1.2, VSG 221, C-terminal domain"/>
    <property type="match status" value="1"/>
</dbReference>
<reference evidence="9" key="1">
    <citation type="submission" date="2016-09" db="EMBL/GenBank/DDBJ databases">
        <authorList>
            <person name="Hebert L."/>
            <person name="Moumen B."/>
        </authorList>
    </citation>
    <scope>NUCLEOTIDE SEQUENCE [LARGE SCALE GENOMIC DNA]</scope>
    <source>
        <strain evidence="9">OVI</strain>
    </source>
</reference>
<keyword evidence="5" id="KW-0472">Membrane</keyword>
<name>A0A1G4IKM5_TRYEQ</name>
<evidence type="ECO:0008006" key="11">
    <source>
        <dbReference type="Google" id="ProtNLM"/>
    </source>
</evidence>
<dbReference type="Proteomes" id="UP000195570">
    <property type="component" value="Unassembled WGS sequence"/>
</dbReference>
<evidence type="ECO:0000256" key="3">
    <source>
        <dbReference type="ARBA" id="ARBA00022475"/>
    </source>
</evidence>
<evidence type="ECO:0000256" key="2">
    <source>
        <dbReference type="ARBA" id="ARBA00004609"/>
    </source>
</evidence>
<evidence type="ECO:0000256" key="6">
    <source>
        <dbReference type="ARBA" id="ARBA00023180"/>
    </source>
</evidence>
<dbReference type="EMBL" id="CZPT02001991">
    <property type="protein sequence ID" value="SCU73098.1"/>
    <property type="molecule type" value="Genomic_DNA"/>
</dbReference>
<dbReference type="GeneID" id="92378725"/>
<proteinExistence type="predicted"/>
<evidence type="ECO:0000313" key="9">
    <source>
        <dbReference type="EMBL" id="SCU73098.1"/>
    </source>
</evidence>
<feature type="region of interest" description="Disordered" evidence="8">
    <location>
        <begin position="427"/>
        <end position="450"/>
    </location>
</feature>
<keyword evidence="7" id="KW-0449">Lipoprotein</keyword>
<feature type="compositionally biased region" description="Basic and acidic residues" evidence="8">
    <location>
        <begin position="435"/>
        <end position="450"/>
    </location>
</feature>
<evidence type="ECO:0000256" key="4">
    <source>
        <dbReference type="ARBA" id="ARBA00022622"/>
    </source>
</evidence>
<feature type="region of interest" description="Disordered" evidence="8">
    <location>
        <begin position="147"/>
        <end position="168"/>
    </location>
</feature>
<dbReference type="VEuPathDB" id="TriTrypDB:TEOVI_000478500"/>
<dbReference type="GO" id="GO:0005886">
    <property type="term" value="C:plasma membrane"/>
    <property type="evidence" value="ECO:0007669"/>
    <property type="project" value="UniProtKB-SubCell"/>
</dbReference>
<evidence type="ECO:0000256" key="5">
    <source>
        <dbReference type="ARBA" id="ARBA00023136"/>
    </source>
</evidence>